<gene>
    <name evidence="2" type="ORF">E1286_30620</name>
</gene>
<feature type="domain" description="SnoaL-like" evidence="1">
    <location>
        <begin position="7"/>
        <end position="128"/>
    </location>
</feature>
<dbReference type="Gene3D" id="3.10.450.50">
    <property type="match status" value="1"/>
</dbReference>
<evidence type="ECO:0000313" key="2">
    <source>
        <dbReference type="EMBL" id="TDD42479.1"/>
    </source>
</evidence>
<keyword evidence="3" id="KW-1185">Reference proteome</keyword>
<dbReference type="EMBL" id="SMKQ01000126">
    <property type="protein sequence ID" value="TDD42479.1"/>
    <property type="molecule type" value="Genomic_DNA"/>
</dbReference>
<dbReference type="Pfam" id="PF13577">
    <property type="entry name" value="SnoaL_4"/>
    <property type="match status" value="1"/>
</dbReference>
<reference evidence="2 3" key="1">
    <citation type="submission" date="2019-03" db="EMBL/GenBank/DDBJ databases">
        <title>Draft genome sequences of novel Actinobacteria.</title>
        <authorList>
            <person name="Sahin N."/>
            <person name="Ay H."/>
            <person name="Saygin H."/>
        </authorList>
    </citation>
    <scope>NUCLEOTIDE SEQUENCE [LARGE SCALE GENOMIC DNA]</scope>
    <source>
        <strain evidence="2 3">CH32</strain>
    </source>
</reference>
<dbReference type="SUPFAM" id="SSF54427">
    <property type="entry name" value="NTF2-like"/>
    <property type="match status" value="1"/>
</dbReference>
<evidence type="ECO:0000259" key="1">
    <source>
        <dbReference type="Pfam" id="PF13577"/>
    </source>
</evidence>
<dbReference type="InterPro" id="IPR032710">
    <property type="entry name" value="NTF2-like_dom_sf"/>
</dbReference>
<evidence type="ECO:0000313" key="3">
    <source>
        <dbReference type="Proteomes" id="UP000295302"/>
    </source>
</evidence>
<comment type="caution">
    <text evidence="2">The sequence shown here is derived from an EMBL/GenBank/DDBJ whole genome shotgun (WGS) entry which is preliminary data.</text>
</comment>
<dbReference type="AlphaFoldDB" id="A0A4R4YF44"/>
<proteinExistence type="predicted"/>
<organism evidence="2 3">
    <name type="scientific">Nonomuraea terrae</name>
    <dbReference type="NCBI Taxonomy" id="2530383"/>
    <lineage>
        <taxon>Bacteria</taxon>
        <taxon>Bacillati</taxon>
        <taxon>Actinomycetota</taxon>
        <taxon>Actinomycetes</taxon>
        <taxon>Streptosporangiales</taxon>
        <taxon>Streptosporangiaceae</taxon>
        <taxon>Nonomuraea</taxon>
    </lineage>
</organism>
<dbReference type="CDD" id="cd00531">
    <property type="entry name" value="NTF2_like"/>
    <property type="match status" value="1"/>
</dbReference>
<accession>A0A4R4YF44</accession>
<sequence>MSTDTLIADRIEIADLLTRFALLLDEKRWEDAGTVFADDVAVHSPRGGELHGIDKVVDFMRQSEVEGQDAQHTTTDLLVNVDGDQAAVSANSTVYYYRDGQAPHFTGGLRQHFIAARTPAGWRLREVRITPAWTREN</sequence>
<dbReference type="Proteomes" id="UP000295302">
    <property type="component" value="Unassembled WGS sequence"/>
</dbReference>
<protein>
    <submittedName>
        <fullName evidence="2">Nuclear transport factor 2 family protein</fullName>
    </submittedName>
</protein>
<dbReference type="OrthoDB" id="981191at2"/>
<dbReference type="RefSeq" id="WP_132618025.1">
    <property type="nucleotide sequence ID" value="NZ_SMKQ01000126.1"/>
</dbReference>
<name>A0A4R4YF44_9ACTN</name>
<dbReference type="InterPro" id="IPR037401">
    <property type="entry name" value="SnoaL-like"/>
</dbReference>